<dbReference type="AlphaFoldDB" id="A0A160NZ31"/>
<protein>
    <submittedName>
        <fullName evidence="1">Cyclopropane-fatty-acyl-phospholipid synthase</fullName>
    </submittedName>
</protein>
<reference evidence="1 2" key="1">
    <citation type="journal article" date="2016" name="Genome Announc.">
        <title>Complete Genome Sequence of Thiostrepton-Producing Streptomyces laurentii ATCC 31255.</title>
        <authorList>
            <person name="Doi K."/>
            <person name="Fujino Y."/>
            <person name="Nagayoshi Y."/>
            <person name="Ohshima T."/>
            <person name="Ogata S."/>
        </authorList>
    </citation>
    <scope>NUCLEOTIDE SEQUENCE [LARGE SCALE GENOMIC DNA]</scope>
    <source>
        <strain evidence="1 2">ATCC 31255</strain>
    </source>
</reference>
<evidence type="ECO:0000313" key="1">
    <source>
        <dbReference type="EMBL" id="BAU83445.1"/>
    </source>
</evidence>
<dbReference type="Proteomes" id="UP000217676">
    <property type="component" value="Chromosome"/>
</dbReference>
<sequence length="124" mass="13734">MARIEDGKAYGYGKLHAAFRMMEALAVGKGELAEPSPRKATINQPRREVVALLRDTSEYILLAREKGGDRAKAAAQLYAEIAELIAPEPMYAKNPTADEKAAFEQGYEDQMARYRDRWGGLASV</sequence>
<organism evidence="1 2">
    <name type="scientific">Streptomyces laurentii</name>
    <dbReference type="NCBI Taxonomy" id="39478"/>
    <lineage>
        <taxon>Bacteria</taxon>
        <taxon>Bacillati</taxon>
        <taxon>Actinomycetota</taxon>
        <taxon>Actinomycetes</taxon>
        <taxon>Kitasatosporales</taxon>
        <taxon>Streptomycetaceae</taxon>
        <taxon>Streptomyces</taxon>
    </lineage>
</organism>
<gene>
    <name evidence="1" type="ORF">SLA_2518</name>
</gene>
<proteinExistence type="predicted"/>
<dbReference type="KEGG" id="slau:SLA_2518"/>
<name>A0A160NZ31_STRLU</name>
<dbReference type="RefSeq" id="WP_359881796.1">
    <property type="nucleotide sequence ID" value="NZ_JBEYHT010000049.1"/>
</dbReference>
<keyword evidence="2" id="KW-1185">Reference proteome</keyword>
<dbReference type="EMBL" id="AP017424">
    <property type="protein sequence ID" value="BAU83445.1"/>
    <property type="molecule type" value="Genomic_DNA"/>
</dbReference>
<accession>A0A160NZ31</accession>
<evidence type="ECO:0000313" key="2">
    <source>
        <dbReference type="Proteomes" id="UP000217676"/>
    </source>
</evidence>